<dbReference type="InterPro" id="IPR006287">
    <property type="entry name" value="DJ-1"/>
</dbReference>
<evidence type="ECO:0000313" key="3">
    <source>
        <dbReference type="Proteomes" id="UP000183028"/>
    </source>
</evidence>
<dbReference type="RefSeq" id="WP_074732333.1">
    <property type="nucleotide sequence ID" value="NZ_FNYK01000039.1"/>
</dbReference>
<dbReference type="InterPro" id="IPR002818">
    <property type="entry name" value="DJ-1/PfpI"/>
</dbReference>
<dbReference type="GO" id="GO:0005737">
    <property type="term" value="C:cytoplasm"/>
    <property type="evidence" value="ECO:0007669"/>
    <property type="project" value="TreeGrafter"/>
</dbReference>
<dbReference type="OrthoDB" id="9800516at2"/>
<keyword evidence="3" id="KW-1185">Reference proteome</keyword>
<dbReference type="SUPFAM" id="SSF52317">
    <property type="entry name" value="Class I glutamine amidotransferase-like"/>
    <property type="match status" value="1"/>
</dbReference>
<dbReference type="Pfam" id="PF01965">
    <property type="entry name" value="DJ-1_PfpI"/>
    <property type="match status" value="1"/>
</dbReference>
<dbReference type="EMBL" id="FNYK01000039">
    <property type="protein sequence ID" value="SEI95775.1"/>
    <property type="molecule type" value="Genomic_DNA"/>
</dbReference>
<dbReference type="PANTHER" id="PTHR48094:SF12">
    <property type="entry name" value="PARKINSON DISEASE PROTEIN 7 HOMOLOG"/>
    <property type="match status" value="1"/>
</dbReference>
<dbReference type="PANTHER" id="PTHR48094">
    <property type="entry name" value="PROTEIN/NUCLEIC ACID DEGLYCASE DJ-1-RELATED"/>
    <property type="match status" value="1"/>
</dbReference>
<proteinExistence type="predicted"/>
<dbReference type="CDD" id="cd03135">
    <property type="entry name" value="GATase1_DJ-1"/>
    <property type="match status" value="1"/>
</dbReference>
<protein>
    <submittedName>
        <fullName evidence="2">4-methyl-5(B-hydroxyethyl)-thiazole monophosphate biosynthesis</fullName>
    </submittedName>
</protein>
<organism evidence="2 3">
    <name type="scientific">Sharpea azabuensis</name>
    <dbReference type="NCBI Taxonomy" id="322505"/>
    <lineage>
        <taxon>Bacteria</taxon>
        <taxon>Bacillati</taxon>
        <taxon>Bacillota</taxon>
        <taxon>Erysipelotrichia</taxon>
        <taxon>Erysipelotrichales</taxon>
        <taxon>Coprobacillaceae</taxon>
        <taxon>Sharpea</taxon>
    </lineage>
</organism>
<dbReference type="InterPro" id="IPR050325">
    <property type="entry name" value="Prot/Nucl_acid_deglycase"/>
</dbReference>
<dbReference type="eggNOG" id="COG0693">
    <property type="taxonomic scope" value="Bacteria"/>
</dbReference>
<evidence type="ECO:0000259" key="1">
    <source>
        <dbReference type="Pfam" id="PF01965"/>
    </source>
</evidence>
<feature type="domain" description="DJ-1/PfpI" evidence="1">
    <location>
        <begin position="2"/>
        <end position="162"/>
    </location>
</feature>
<name>A0A1H6V6D1_9FIRM</name>
<accession>A0A1H6V6D1</accession>
<gene>
    <name evidence="2" type="ORF">SAMN04487834_10393</name>
</gene>
<dbReference type="STRING" id="322505.SAMN04487836_1681"/>
<reference evidence="3" key="1">
    <citation type="submission" date="2016-10" db="EMBL/GenBank/DDBJ databases">
        <authorList>
            <person name="Varghese N."/>
        </authorList>
    </citation>
    <scope>NUCLEOTIDE SEQUENCE [LARGE SCALE GENOMIC DNA]</scope>
    <source>
        <strain evidence="3">DSM 20406</strain>
    </source>
</reference>
<dbReference type="Gene3D" id="3.40.50.880">
    <property type="match status" value="1"/>
</dbReference>
<dbReference type="InterPro" id="IPR029062">
    <property type="entry name" value="Class_I_gatase-like"/>
</dbReference>
<sequence length="184" mass="20332">MKNAAILLADGFEEIECLGTVDILRRAGIQVDMISMNEELVVVSARNIMVRADKNFNQMDQYDMIILPGGAGAWKLRDDDRVIALLKNYDHDEKYISAICAAPMALGTAGIVEGKTVTSYPGEEIESYLNNTHYVEDEVVTDGHLTTSRGPATTFAFAYRLVDLLGGDSEALKEGMLYNKYLKN</sequence>
<dbReference type="AlphaFoldDB" id="A0A1H6V6D1"/>
<evidence type="ECO:0000313" key="2">
    <source>
        <dbReference type="EMBL" id="SEI95775.1"/>
    </source>
</evidence>
<dbReference type="Proteomes" id="UP000183028">
    <property type="component" value="Unassembled WGS sequence"/>
</dbReference>
<dbReference type="NCBIfam" id="TIGR01383">
    <property type="entry name" value="not_thiJ"/>
    <property type="match status" value="1"/>
</dbReference>